<evidence type="ECO:0000256" key="7">
    <source>
        <dbReference type="ARBA" id="ARBA00060315"/>
    </source>
</evidence>
<keyword evidence="1 9" id="KW-0645">Protease</keyword>
<dbReference type="PROSITE" id="PS00134">
    <property type="entry name" value="TRYPSIN_HIS"/>
    <property type="match status" value="1"/>
</dbReference>
<evidence type="ECO:0000256" key="5">
    <source>
        <dbReference type="ARBA" id="ARBA00023157"/>
    </source>
</evidence>
<evidence type="ECO:0000256" key="2">
    <source>
        <dbReference type="ARBA" id="ARBA00022729"/>
    </source>
</evidence>
<dbReference type="GO" id="GO:0005783">
    <property type="term" value="C:endoplasmic reticulum"/>
    <property type="evidence" value="ECO:0007669"/>
    <property type="project" value="Ensembl"/>
</dbReference>
<evidence type="ECO:0000256" key="3">
    <source>
        <dbReference type="ARBA" id="ARBA00022801"/>
    </source>
</evidence>
<sequence>MLLAVLLLLLLPLSDPRSAHGHPLYMRLPPSTLQALSAQGTKVLQAAQRSALWAVNRVAMELQHRLHECRGSGPGRPSPQGPLLQDPPEPGPCGERPPGTVNVTRAHGRIVGGSAAPPGAWPWLVRLLLGGQPLCGGVLVAASWVLTAAHCFAGAPNELLWTVTLAEGSRGEQAEEVPVNRILPHPKFDPRTFHNDLALVQLWTPVSRAGAARPVCLPQRPREPPTGTACAIAGWGALFEDGPEAEAVREARVPLLSADTCRRALGPGLRPSSMLCAGYLAGGIDSCQGDSGGPLTCSETGPRPREVLYGVTSWGDGCGEPGKPGVYTRVAVFKDWLQEQMSAAPSSREPSCRELLAWDPPEEPLAAAATPCAFYAHLCPGPPGACARLAHQQCLQRRRRCGHCARWPTPCSSCCGAPRSCSARPRPHPCTAERRPEQRGEANGCPGLEPLRQKLATLQGTHAWILQVPPEHLAMDFHEVLADLGSKTLTGLFRAWVRAGLGGRHVVFGGLVGLEQATLARSLPRLLVQALQAFRLAALEKAEPQGPQIGARQERGLGRTGHHPLSPQVPPARP</sequence>
<dbReference type="FunFam" id="2.40.10.10:FF:000081">
    <property type="entry name" value="Serine protease 56"/>
    <property type="match status" value="1"/>
</dbReference>
<dbReference type="Gene3D" id="2.40.10.10">
    <property type="entry name" value="Trypsin-like serine proteases"/>
    <property type="match status" value="1"/>
</dbReference>
<dbReference type="InterPro" id="IPR043504">
    <property type="entry name" value="Peptidase_S1_PA_chymotrypsin"/>
</dbReference>
<evidence type="ECO:0000256" key="1">
    <source>
        <dbReference type="ARBA" id="ARBA00022670"/>
    </source>
</evidence>
<dbReference type="SUPFAM" id="SSF50494">
    <property type="entry name" value="Trypsin-like serine proteases"/>
    <property type="match status" value="1"/>
</dbReference>
<dbReference type="InterPro" id="IPR009003">
    <property type="entry name" value="Peptidase_S1_PA"/>
</dbReference>
<dbReference type="AlphaFoldDB" id="A0A8C4MNS5"/>
<accession>A0A8C4MNS5</accession>
<dbReference type="InterPro" id="IPR033116">
    <property type="entry name" value="TRYPSIN_SER"/>
</dbReference>
<evidence type="ECO:0000256" key="8">
    <source>
        <dbReference type="ARBA" id="ARBA00073729"/>
    </source>
</evidence>
<feature type="chain" id="PRO_5034223173" description="Serine protease 56" evidence="11">
    <location>
        <begin position="22"/>
        <end position="574"/>
    </location>
</feature>
<evidence type="ECO:0000256" key="6">
    <source>
        <dbReference type="ARBA" id="ARBA00023180"/>
    </source>
</evidence>
<evidence type="ECO:0000256" key="10">
    <source>
        <dbReference type="SAM" id="MobiDB-lite"/>
    </source>
</evidence>
<dbReference type="OMA" id="VMEIQHR"/>
<feature type="region of interest" description="Disordered" evidence="10">
    <location>
        <begin position="544"/>
        <end position="574"/>
    </location>
</feature>
<dbReference type="PROSITE" id="PS00135">
    <property type="entry name" value="TRYPSIN_SER"/>
    <property type="match status" value="1"/>
</dbReference>
<reference evidence="13" key="2">
    <citation type="submission" date="2025-08" db="UniProtKB">
        <authorList>
            <consortium name="Ensembl"/>
        </authorList>
    </citation>
    <scope>IDENTIFICATION</scope>
</reference>
<dbReference type="PANTHER" id="PTHR24252">
    <property type="entry name" value="ACROSIN-RELATED"/>
    <property type="match status" value="1"/>
</dbReference>
<dbReference type="Pfam" id="PF00089">
    <property type="entry name" value="Trypsin"/>
    <property type="match status" value="1"/>
</dbReference>
<dbReference type="CDD" id="cd00190">
    <property type="entry name" value="Tryp_SPc"/>
    <property type="match status" value="1"/>
</dbReference>
<feature type="domain" description="Peptidase S1" evidence="12">
    <location>
        <begin position="110"/>
        <end position="342"/>
    </location>
</feature>
<keyword evidence="4 9" id="KW-0720">Serine protease</keyword>
<dbReference type="InterPro" id="IPR018114">
    <property type="entry name" value="TRYPSIN_HIS"/>
</dbReference>
<dbReference type="GO" id="GO:0004252">
    <property type="term" value="F:serine-type endopeptidase activity"/>
    <property type="evidence" value="ECO:0007669"/>
    <property type="project" value="Ensembl"/>
</dbReference>
<feature type="compositionally biased region" description="Basic and acidic residues" evidence="10">
    <location>
        <begin position="431"/>
        <end position="440"/>
    </location>
</feature>
<reference evidence="13" key="3">
    <citation type="submission" date="2025-09" db="UniProtKB">
        <authorList>
            <consortium name="Ensembl"/>
        </authorList>
    </citation>
    <scope>IDENTIFICATION</scope>
</reference>
<proteinExistence type="predicted"/>
<dbReference type="Ensembl" id="ENSEAST00005031314.2">
    <property type="protein sequence ID" value="ENSEASP00005028822.1"/>
    <property type="gene ID" value="ENSEASG00005019610.2"/>
</dbReference>
<dbReference type="PANTHER" id="PTHR24252:SF10">
    <property type="entry name" value="SERINE PROTEASE 56"/>
    <property type="match status" value="1"/>
</dbReference>
<keyword evidence="6" id="KW-0325">Glycoprotein</keyword>
<evidence type="ECO:0000259" key="12">
    <source>
        <dbReference type="PROSITE" id="PS50240"/>
    </source>
</evidence>
<evidence type="ECO:0000313" key="14">
    <source>
        <dbReference type="Proteomes" id="UP000694387"/>
    </source>
</evidence>
<gene>
    <name evidence="13" type="primary">PRSS56</name>
</gene>
<dbReference type="PROSITE" id="PS50240">
    <property type="entry name" value="TRYPSIN_DOM"/>
    <property type="match status" value="1"/>
</dbReference>
<keyword evidence="2 11" id="KW-0732">Signal</keyword>
<organism evidence="13 14">
    <name type="scientific">Equus asinus</name>
    <name type="common">Donkey</name>
    <name type="synonym">Equus africanus asinus</name>
    <dbReference type="NCBI Taxonomy" id="9793"/>
    <lineage>
        <taxon>Eukaryota</taxon>
        <taxon>Metazoa</taxon>
        <taxon>Chordata</taxon>
        <taxon>Craniata</taxon>
        <taxon>Vertebrata</taxon>
        <taxon>Euteleostomi</taxon>
        <taxon>Mammalia</taxon>
        <taxon>Eutheria</taxon>
        <taxon>Laurasiatheria</taxon>
        <taxon>Perissodactyla</taxon>
        <taxon>Equidae</taxon>
        <taxon>Equus</taxon>
    </lineage>
</organism>
<feature type="region of interest" description="Disordered" evidence="10">
    <location>
        <begin position="419"/>
        <end position="445"/>
    </location>
</feature>
<comment type="function">
    <text evidence="7">Serine protease required during eye development.</text>
</comment>
<keyword evidence="5" id="KW-1015">Disulfide bond</keyword>
<dbReference type="GO" id="GO:0043010">
    <property type="term" value="P:camera-type eye development"/>
    <property type="evidence" value="ECO:0007669"/>
    <property type="project" value="Ensembl"/>
</dbReference>
<dbReference type="InterPro" id="IPR001314">
    <property type="entry name" value="Peptidase_S1A"/>
</dbReference>
<dbReference type="GeneTree" id="ENSGT00940000157183"/>
<dbReference type="InterPro" id="IPR001254">
    <property type="entry name" value="Trypsin_dom"/>
</dbReference>
<keyword evidence="14" id="KW-1185">Reference proteome</keyword>
<name>A0A8C4MNS5_EQUAS</name>
<feature type="region of interest" description="Disordered" evidence="10">
    <location>
        <begin position="68"/>
        <end position="102"/>
    </location>
</feature>
<evidence type="ECO:0000256" key="11">
    <source>
        <dbReference type="SAM" id="SignalP"/>
    </source>
</evidence>
<feature type="compositionally biased region" description="Pro residues" evidence="10">
    <location>
        <begin position="76"/>
        <end position="91"/>
    </location>
</feature>
<reference evidence="13 14" key="1">
    <citation type="journal article" date="2020" name="Nat. Commun.">
        <title>Donkey genomes provide new insights into domestication and selection for coat color.</title>
        <authorList>
            <person name="Wang"/>
            <person name="C."/>
            <person name="Li"/>
            <person name="H."/>
            <person name="Guo"/>
            <person name="Y."/>
            <person name="Huang"/>
            <person name="J."/>
            <person name="Sun"/>
            <person name="Y."/>
            <person name="Min"/>
            <person name="J."/>
            <person name="Wang"/>
            <person name="J."/>
            <person name="Fang"/>
            <person name="X."/>
            <person name="Zhao"/>
            <person name="Z."/>
            <person name="Wang"/>
            <person name="S."/>
            <person name="Zhang"/>
            <person name="Y."/>
            <person name="Liu"/>
            <person name="Q."/>
            <person name="Jiang"/>
            <person name="Q."/>
            <person name="Wang"/>
            <person name="X."/>
            <person name="Guo"/>
            <person name="Y."/>
            <person name="Yang"/>
            <person name="C."/>
            <person name="Wang"/>
            <person name="Y."/>
            <person name="Tian"/>
            <person name="F."/>
            <person name="Zhuang"/>
            <person name="G."/>
            <person name="Fan"/>
            <person name="Y."/>
            <person name="Gao"/>
            <person name="Q."/>
            <person name="Li"/>
            <person name="Y."/>
            <person name="Ju"/>
            <person name="Z."/>
            <person name="Li"/>
            <person name="J."/>
            <person name="Li"/>
            <person name="R."/>
            <person name="Hou"/>
            <person name="M."/>
            <person name="Yang"/>
            <person name="G."/>
            <person name="Liu"/>
            <person name="G."/>
            <person name="Liu"/>
            <person name="W."/>
            <person name="Guo"/>
            <person name="J."/>
            <person name="Pan"/>
            <person name="S."/>
            <person name="Fan"/>
            <person name="G."/>
            <person name="Zhang"/>
            <person name="W."/>
            <person name="Zhang"/>
            <person name="R."/>
            <person name="Yu"/>
            <person name="J."/>
            <person name="Zhang"/>
            <person name="X."/>
            <person name="Yin"/>
            <person name="Q."/>
            <person name="Ji"/>
            <person name="C."/>
            <person name="Jin"/>
            <person name="Y."/>
            <person name="Yue"/>
            <person name="G."/>
            <person name="Liu"/>
            <person name="M."/>
            <person name="Xu"/>
            <person name="J."/>
            <person name="Liu"/>
            <person name="S."/>
            <person name="Jordana"/>
            <person name="J."/>
            <person name="Noce"/>
            <person name="A."/>
            <person name="Amills"/>
            <person name="M."/>
            <person name="Wu"/>
            <person name="D.D."/>
            <person name="Li"/>
            <person name="S."/>
            <person name="Zhou"/>
            <person name="X. and Zhong"/>
            <person name="J."/>
        </authorList>
    </citation>
    <scope>NUCLEOTIDE SEQUENCE [LARGE SCALE GENOMIC DNA]</scope>
</reference>
<evidence type="ECO:0000256" key="4">
    <source>
        <dbReference type="ARBA" id="ARBA00022825"/>
    </source>
</evidence>
<keyword evidence="3 9" id="KW-0378">Hydrolase</keyword>
<protein>
    <recommendedName>
        <fullName evidence="8">Serine protease 56</fullName>
    </recommendedName>
</protein>
<evidence type="ECO:0000313" key="13">
    <source>
        <dbReference type="Ensembl" id="ENSEASP00005028822.1"/>
    </source>
</evidence>
<dbReference type="SMART" id="SM00020">
    <property type="entry name" value="Tryp_SPc"/>
    <property type="match status" value="1"/>
</dbReference>
<dbReference type="Proteomes" id="UP000694387">
    <property type="component" value="Chromosome 19"/>
</dbReference>
<dbReference type="GO" id="GO:0006508">
    <property type="term" value="P:proteolysis"/>
    <property type="evidence" value="ECO:0007669"/>
    <property type="project" value="UniProtKB-KW"/>
</dbReference>
<dbReference type="PRINTS" id="PR00722">
    <property type="entry name" value="CHYMOTRYPSIN"/>
</dbReference>
<evidence type="ECO:0000256" key="9">
    <source>
        <dbReference type="RuleBase" id="RU363034"/>
    </source>
</evidence>
<feature type="signal peptide" evidence="11">
    <location>
        <begin position="1"/>
        <end position="21"/>
    </location>
</feature>